<dbReference type="OrthoDB" id="18170at2759"/>
<evidence type="ECO:0000256" key="11">
    <source>
        <dbReference type="ARBA" id="ARBA00050454"/>
    </source>
</evidence>
<dbReference type="Pfam" id="PF01040">
    <property type="entry name" value="UbiA"/>
    <property type="match status" value="1"/>
</dbReference>
<sequence length="393" mass="44140">MLSLARLTMNRQSVSYRIFCGKFLGFQSTIPNQYGSTKSIKLLSSYSSYIRFHRQKRFSPILYFSNEFSSISESKNTDYLSGTLSSRLVDRLPEKIRPFARLMRLDKPTGTWLLLLPCWWSIGLSTTAGSLPSLSLMGLFGIGAVMMRSAGCIVNDIWDRRFDRNVERTRLRPLASQQIDLTEAVALLFTLLGSSLLVLIQFDLNSILLGASSLLLVASYPSFKRFTYWPQLILGMTFNWGTLLGWSVNTGGMMNISTVLPLYMAGICWTLIYDTIYAHQDKMDDLVLGLKSTALKFGSKTPRYLNGFTAMMTVSLLSSGIITNQTWPFYLSVGILTAGLIRINRQLDVDSIQSCARAFRQNTQIGWILLFGIVTGTLLKPSINCKDVNLSQF</sequence>
<keyword evidence="6 13" id="KW-0812">Transmembrane</keyword>
<evidence type="ECO:0000256" key="10">
    <source>
        <dbReference type="ARBA" id="ARBA00049890"/>
    </source>
</evidence>
<dbReference type="FunFam" id="1.20.120.1780:FF:000001">
    <property type="entry name" value="4-hydroxybenzoate octaprenyltransferase"/>
    <property type="match status" value="1"/>
</dbReference>
<evidence type="ECO:0000256" key="5">
    <source>
        <dbReference type="ARBA" id="ARBA00022688"/>
    </source>
</evidence>
<keyword evidence="8 13" id="KW-0472">Membrane</keyword>
<dbReference type="InterPro" id="IPR006370">
    <property type="entry name" value="HB_polyprenyltransferase-like"/>
</dbReference>
<dbReference type="Gene3D" id="1.20.120.1780">
    <property type="entry name" value="UbiA prenyltransferase"/>
    <property type="match status" value="1"/>
</dbReference>
<dbReference type="InterPro" id="IPR044878">
    <property type="entry name" value="UbiA_sf"/>
</dbReference>
<organism evidence="14 15">
    <name type="scientific">Dermatophagoides pteronyssinus</name>
    <name type="common">European house dust mite</name>
    <dbReference type="NCBI Taxonomy" id="6956"/>
    <lineage>
        <taxon>Eukaryota</taxon>
        <taxon>Metazoa</taxon>
        <taxon>Ecdysozoa</taxon>
        <taxon>Arthropoda</taxon>
        <taxon>Chelicerata</taxon>
        <taxon>Arachnida</taxon>
        <taxon>Acari</taxon>
        <taxon>Acariformes</taxon>
        <taxon>Sarcoptiformes</taxon>
        <taxon>Astigmata</taxon>
        <taxon>Psoroptidia</taxon>
        <taxon>Analgoidea</taxon>
        <taxon>Pyroglyphidae</taxon>
        <taxon>Dermatophagoidinae</taxon>
        <taxon>Dermatophagoides</taxon>
    </lineage>
</organism>
<feature type="transmembrane region" description="Helical" evidence="13">
    <location>
        <begin position="111"/>
        <end position="131"/>
    </location>
</feature>
<comment type="catalytic activity">
    <reaction evidence="12">
        <text>an all-trans-polyprenyl diphosphate + 4-hydroxybenzoate = a 4-hydroxy-3-(all-trans-polyprenyl)benzoate + diphosphate</text>
        <dbReference type="Rhea" id="RHEA:44504"/>
        <dbReference type="Rhea" id="RHEA-COMP:9514"/>
        <dbReference type="Rhea" id="RHEA-COMP:9564"/>
        <dbReference type="ChEBI" id="CHEBI:17879"/>
        <dbReference type="ChEBI" id="CHEBI:33019"/>
        <dbReference type="ChEBI" id="CHEBI:58914"/>
        <dbReference type="ChEBI" id="CHEBI:78396"/>
        <dbReference type="EC" id="2.5.1.39"/>
    </reaction>
    <physiologicalReaction direction="left-to-right" evidence="12">
        <dbReference type="Rhea" id="RHEA:44505"/>
    </physiologicalReaction>
</comment>
<comment type="pathway">
    <text evidence="13">Cofactor biosynthesis; ubiquinone biosynthesis.</text>
</comment>
<dbReference type="PANTHER" id="PTHR11048:SF28">
    <property type="entry name" value="4-HYDROXYBENZOATE POLYPRENYLTRANSFERASE, MITOCHONDRIAL"/>
    <property type="match status" value="1"/>
</dbReference>
<evidence type="ECO:0000256" key="8">
    <source>
        <dbReference type="ARBA" id="ARBA00023136"/>
    </source>
</evidence>
<feature type="transmembrane region" description="Helical" evidence="13">
    <location>
        <begin position="254"/>
        <end position="273"/>
    </location>
</feature>
<evidence type="ECO:0000256" key="2">
    <source>
        <dbReference type="ARBA" id="ARBA00004141"/>
    </source>
</evidence>
<proteinExistence type="inferred from homology"/>
<dbReference type="PANTHER" id="PTHR11048">
    <property type="entry name" value="PRENYLTRANSFERASES"/>
    <property type="match status" value="1"/>
</dbReference>
<keyword evidence="7 13" id="KW-1133">Transmembrane helix</keyword>
<name>A0A6P6XP56_DERPT</name>
<dbReference type="CDD" id="cd13959">
    <property type="entry name" value="PT_UbiA_COQ2"/>
    <property type="match status" value="1"/>
</dbReference>
<keyword evidence="13" id="KW-0496">Mitochondrion</keyword>
<keyword evidence="5 13" id="KW-0831">Ubiquinone biosynthesis</keyword>
<evidence type="ECO:0000256" key="3">
    <source>
        <dbReference type="ARBA" id="ARBA00005985"/>
    </source>
</evidence>
<dbReference type="Gene3D" id="1.10.357.140">
    <property type="entry name" value="UbiA prenyltransferase"/>
    <property type="match status" value="1"/>
</dbReference>
<dbReference type="RefSeq" id="XP_027195237.1">
    <property type="nucleotide sequence ID" value="XM_027339436.1"/>
</dbReference>
<feature type="transmembrane region" description="Helical" evidence="13">
    <location>
        <begin position="365"/>
        <end position="383"/>
    </location>
</feature>
<evidence type="ECO:0000256" key="1">
    <source>
        <dbReference type="ARBA" id="ARBA00001946"/>
    </source>
</evidence>
<comment type="catalytic activity">
    <reaction evidence="10">
        <text>all-trans-decaprenyl diphosphate + 4-hydroxybenzoate = 4-hydroxy-3-(all-trans-decaprenyl)benzoate + diphosphate</text>
        <dbReference type="Rhea" id="RHEA:44564"/>
        <dbReference type="ChEBI" id="CHEBI:17879"/>
        <dbReference type="ChEBI" id="CHEBI:33019"/>
        <dbReference type="ChEBI" id="CHEBI:60721"/>
        <dbReference type="ChEBI" id="CHEBI:84503"/>
        <dbReference type="EC" id="2.5.1.39"/>
    </reaction>
    <physiologicalReaction direction="left-to-right" evidence="10">
        <dbReference type="Rhea" id="RHEA:44565"/>
    </physiologicalReaction>
</comment>
<evidence type="ECO:0000256" key="12">
    <source>
        <dbReference type="ARBA" id="ARBA00051182"/>
    </source>
</evidence>
<dbReference type="InParanoid" id="A0A6P6XP56"/>
<keyword evidence="4 13" id="KW-0808">Transferase</keyword>
<comment type="catalytic activity">
    <reaction evidence="11">
        <text>all-trans-nonaprenyl diphosphate + 4-hydroxybenzoate = 4-hydroxy-3-(all-trans-nonaprenyl)benzoate + diphosphate</text>
        <dbReference type="Rhea" id="RHEA:17709"/>
        <dbReference type="ChEBI" id="CHEBI:17879"/>
        <dbReference type="ChEBI" id="CHEBI:33019"/>
        <dbReference type="ChEBI" id="CHEBI:58391"/>
        <dbReference type="ChEBI" id="CHEBI:84502"/>
        <dbReference type="EC" id="2.5.1.39"/>
    </reaction>
    <physiologicalReaction direction="left-to-right" evidence="11">
        <dbReference type="Rhea" id="RHEA:17710"/>
    </physiologicalReaction>
</comment>
<dbReference type="InterPro" id="IPR039653">
    <property type="entry name" value="Prenyltransferase"/>
</dbReference>
<dbReference type="HAMAP" id="MF_01635">
    <property type="entry name" value="UbiA"/>
    <property type="match status" value="1"/>
</dbReference>
<dbReference type="UniPathway" id="UPA00232"/>
<evidence type="ECO:0000256" key="7">
    <source>
        <dbReference type="ARBA" id="ARBA00022989"/>
    </source>
</evidence>
<comment type="function">
    <text evidence="13">Catalyzes the prenylation of para-hydroxybenzoate (PHB) with an all-trans polyprenyl group. Mediates the second step in the final reaction sequence of coenzyme Q (CoQ) biosynthesis, which is the condensation of the polyisoprenoid side chain with PHB, generating the first membrane-bound Q intermediate.</text>
</comment>
<feature type="transmembrane region" description="Helical" evidence="13">
    <location>
        <begin position="228"/>
        <end position="248"/>
    </location>
</feature>
<evidence type="ECO:0000313" key="14">
    <source>
        <dbReference type="Proteomes" id="UP000515146"/>
    </source>
</evidence>
<keyword evidence="9 13" id="KW-0414">Isoprene biosynthesis</keyword>
<comment type="subcellular location">
    <subcellularLocation>
        <location evidence="2">Membrane</location>
        <topology evidence="2">Multi-pass membrane protein</topology>
    </subcellularLocation>
    <subcellularLocation>
        <location evidence="13">Mitochondrion inner membrane</location>
        <topology evidence="13">Multi-pass membrane protein</topology>
        <orientation evidence="13">Matrix side</orientation>
    </subcellularLocation>
</comment>
<accession>A0A6P6XP56</accession>
<dbReference type="GeneID" id="113789845"/>
<feature type="transmembrane region" description="Helical" evidence="13">
    <location>
        <begin position="179"/>
        <end position="200"/>
    </location>
</feature>
<dbReference type="GO" id="GO:0006744">
    <property type="term" value="P:ubiquinone biosynthetic process"/>
    <property type="evidence" value="ECO:0007669"/>
    <property type="project" value="UniProtKB-UniRule"/>
</dbReference>
<dbReference type="InterPro" id="IPR000537">
    <property type="entry name" value="UbiA_prenyltransferase"/>
</dbReference>
<protein>
    <recommendedName>
        <fullName evidence="13">4-hydroxybenzoate polyprenyltransferase, mitochondrial</fullName>
        <shortName evidence="13">4-HB polyprenyltransferase</shortName>
        <ecNumber evidence="13">2.5.1.39</ecNumber>
    </recommendedName>
    <alternativeName>
        <fullName evidence="13">Para-hydroxybenzoate--polyprenyltransferase</fullName>
        <shortName evidence="13">PHB:PPT</shortName>
        <shortName evidence="13">PHB:polyprenyltransferase</shortName>
    </alternativeName>
</protein>
<comment type="cofactor">
    <cofactor evidence="1 13">
        <name>Mg(2+)</name>
        <dbReference type="ChEBI" id="CHEBI:18420"/>
    </cofactor>
</comment>
<dbReference type="KEGG" id="dpte:113789845"/>
<dbReference type="GO" id="GO:0008412">
    <property type="term" value="F:4-hydroxybenzoate polyprenyltransferase activity"/>
    <property type="evidence" value="ECO:0007669"/>
    <property type="project" value="UniProtKB-EC"/>
</dbReference>
<dbReference type="GO" id="GO:0008299">
    <property type="term" value="P:isoprenoid biosynthetic process"/>
    <property type="evidence" value="ECO:0007669"/>
    <property type="project" value="UniProtKB-UniRule"/>
</dbReference>
<dbReference type="GO" id="GO:0005743">
    <property type="term" value="C:mitochondrial inner membrane"/>
    <property type="evidence" value="ECO:0007669"/>
    <property type="project" value="UniProtKB-SubCell"/>
</dbReference>
<keyword evidence="13" id="KW-0999">Mitochondrion inner membrane</keyword>
<dbReference type="AlphaFoldDB" id="A0A6P6XP56"/>
<evidence type="ECO:0000256" key="4">
    <source>
        <dbReference type="ARBA" id="ARBA00022679"/>
    </source>
</evidence>
<keyword evidence="14" id="KW-1185">Reference proteome</keyword>
<dbReference type="FunFam" id="1.10.357.140:FF:000003">
    <property type="entry name" value="4-hydroxybenzoate polyprenyltransferase, mitochondrial"/>
    <property type="match status" value="1"/>
</dbReference>
<reference evidence="15" key="1">
    <citation type="submission" date="2025-08" db="UniProtKB">
        <authorList>
            <consortium name="RefSeq"/>
        </authorList>
    </citation>
    <scope>IDENTIFICATION</scope>
    <source>
        <strain evidence="15">Airmid</strain>
    </source>
</reference>
<dbReference type="CTD" id="27235"/>
<evidence type="ECO:0000313" key="15">
    <source>
        <dbReference type="RefSeq" id="XP_027195237.1"/>
    </source>
</evidence>
<dbReference type="Proteomes" id="UP000515146">
    <property type="component" value="Unplaced"/>
</dbReference>
<dbReference type="FunCoup" id="A0A6P6XP56">
    <property type="interactions" value="741"/>
</dbReference>
<feature type="transmembrane region" description="Helical" evidence="13">
    <location>
        <begin position="137"/>
        <end position="158"/>
    </location>
</feature>
<evidence type="ECO:0000256" key="9">
    <source>
        <dbReference type="ARBA" id="ARBA00023229"/>
    </source>
</evidence>
<dbReference type="OMA" id="KFEHTIF"/>
<dbReference type="NCBIfam" id="TIGR01474">
    <property type="entry name" value="ubiA_proteo"/>
    <property type="match status" value="1"/>
</dbReference>
<evidence type="ECO:0000256" key="6">
    <source>
        <dbReference type="ARBA" id="ARBA00022692"/>
    </source>
</evidence>
<dbReference type="EC" id="2.5.1.39" evidence="13"/>
<gene>
    <name evidence="15" type="primary">LOC113789845</name>
</gene>
<evidence type="ECO:0000256" key="13">
    <source>
        <dbReference type="HAMAP-Rule" id="MF_03189"/>
    </source>
</evidence>
<feature type="transmembrane region" description="Helical" evidence="13">
    <location>
        <begin position="327"/>
        <end position="344"/>
    </location>
</feature>
<comment type="similarity">
    <text evidence="3 13">Belongs to the UbiA prenyltransferase family.</text>
</comment>